<evidence type="ECO:0000256" key="9">
    <source>
        <dbReference type="SAM" id="SignalP"/>
    </source>
</evidence>
<dbReference type="PANTHER" id="PTHR33794">
    <property type="entry name" value="BACILLOLYSIN"/>
    <property type="match status" value="1"/>
</dbReference>
<dbReference type="GO" id="GO:0046872">
    <property type="term" value="F:metal ion binding"/>
    <property type="evidence" value="ECO:0007669"/>
    <property type="project" value="UniProtKB-KW"/>
</dbReference>
<dbReference type="EMBL" id="BONJ01000001">
    <property type="protein sequence ID" value="GIG11689.1"/>
    <property type="molecule type" value="Genomic_DNA"/>
</dbReference>
<evidence type="ECO:0000256" key="3">
    <source>
        <dbReference type="ARBA" id="ARBA00022723"/>
    </source>
</evidence>
<dbReference type="RefSeq" id="WP_166380692.1">
    <property type="nucleotide sequence ID" value="NZ_BAAATT010000011.1"/>
</dbReference>
<name>A0A8J3PCJ1_9ACTN</name>
<sequence>MRTAIAVATAALMAGAMLPPAAPASAAPSAPDSGTAALAAHLPELRAAADDAYRIDQTLTDADGTHVRYQRTYRGLRVAGGDFILHTGRDGRHQGASVALDRPLNLSTTARVSAATAVRAAKAHFTGTITATGSPELFVDASSGTGRLAWETVLHGWQPDGQTPSKLHVVTDAVTGSHLGSFDEIMTVTGTGHGIYAGTVPVDTTLSGATYRMVDPLRGNGYTCDMNNTLTCTTFADTDNIWGNHLQSNRQSAGADAHFASARTYDYFKLVHGRNGIFGTGAGVPSRVHYGNSYVNAFWDGTQMTYGDGLGNAKPLVSLDIAGHEMTHGVMGTTGLRYAGESGGLNEATADIFGSMIEFYAAAPGDPGDYVIGEKIDVNNNGTPLRYMNNPALDGASHGCWSTSTKNLDMHYSSGVANHFFFNLAEGSGATAYGTSPLCGAVPAVTGIGRAKAEKIWFRAATVYFTSTTSYVNTTTPGNTARAYTLQAASALYGQCSPEYRTVQAAWTSVNVPGSDQACPSGPVYTLAASPTSASVNPGSSVTTTITSTLIGAPAETVSLTATGLPAGATASFVPSSINSANGTSTLTIATIAVTAPGTYPVLVTGTSPGSTRTTVFNLTVNGPPACTATNPADVAILDLTTVESPVSVSGCPGYARPNSTVTVNILHTYIGDLVVDLVAPDGTVVNLHNRTGGSADNINQTYTVNLATKIANGTWKLRVRDAATADTGTVDTWTLRL</sequence>
<dbReference type="PROSITE" id="PS51829">
    <property type="entry name" value="P_HOMO_B"/>
    <property type="match status" value="1"/>
</dbReference>
<dbReference type="Gene3D" id="3.10.450.490">
    <property type="match status" value="1"/>
</dbReference>
<evidence type="ECO:0000256" key="7">
    <source>
        <dbReference type="ARBA" id="ARBA00023049"/>
    </source>
</evidence>
<dbReference type="SUPFAM" id="SSF55486">
    <property type="entry name" value="Metalloproteases ('zincins'), catalytic domain"/>
    <property type="match status" value="1"/>
</dbReference>
<evidence type="ECO:0000313" key="12">
    <source>
        <dbReference type="Proteomes" id="UP000660339"/>
    </source>
</evidence>
<dbReference type="Pfam" id="PF01483">
    <property type="entry name" value="P_proprotein"/>
    <property type="match status" value="1"/>
</dbReference>
<protein>
    <submittedName>
        <fullName evidence="11">Zinc metalloprotease</fullName>
    </submittedName>
</protein>
<keyword evidence="7 11" id="KW-0482">Metalloprotease</keyword>
<keyword evidence="12" id="KW-1185">Reference proteome</keyword>
<feature type="signal peptide" evidence="9">
    <location>
        <begin position="1"/>
        <end position="26"/>
    </location>
</feature>
<dbReference type="Proteomes" id="UP000660339">
    <property type="component" value="Unassembled WGS sequence"/>
</dbReference>
<evidence type="ECO:0000256" key="2">
    <source>
        <dbReference type="ARBA" id="ARBA00022670"/>
    </source>
</evidence>
<dbReference type="InterPro" id="IPR013856">
    <property type="entry name" value="Peptidase_M4_domain"/>
</dbReference>
<dbReference type="Gene3D" id="3.10.170.10">
    <property type="match status" value="1"/>
</dbReference>
<dbReference type="Pfam" id="PF07504">
    <property type="entry name" value="FTP"/>
    <property type="match status" value="1"/>
</dbReference>
<feature type="chain" id="PRO_5035168177" evidence="9">
    <location>
        <begin position="27"/>
        <end position="738"/>
    </location>
</feature>
<dbReference type="AlphaFoldDB" id="A0A8J3PCJ1"/>
<feature type="domain" description="P/Homo B" evidence="10">
    <location>
        <begin position="622"/>
        <end position="738"/>
    </location>
</feature>
<dbReference type="InterPro" id="IPR011096">
    <property type="entry name" value="FTP_domain"/>
</dbReference>
<dbReference type="PANTHER" id="PTHR33794:SF1">
    <property type="entry name" value="BACILLOLYSIN"/>
    <property type="match status" value="1"/>
</dbReference>
<gene>
    <name evidence="11" type="ORF">Cme02nite_00210</name>
</gene>
<evidence type="ECO:0000256" key="1">
    <source>
        <dbReference type="ARBA" id="ARBA00009388"/>
    </source>
</evidence>
<dbReference type="Gene3D" id="1.10.390.10">
    <property type="entry name" value="Neutral Protease Domain 2"/>
    <property type="match status" value="1"/>
</dbReference>
<dbReference type="InterPro" id="IPR002884">
    <property type="entry name" value="P_dom"/>
</dbReference>
<dbReference type="PRINTS" id="PR00730">
    <property type="entry name" value="THERMOLYSIN"/>
</dbReference>
<organism evidence="11 12">
    <name type="scientific">Catellatospora methionotrophica</name>
    <dbReference type="NCBI Taxonomy" id="121620"/>
    <lineage>
        <taxon>Bacteria</taxon>
        <taxon>Bacillati</taxon>
        <taxon>Actinomycetota</taxon>
        <taxon>Actinomycetes</taxon>
        <taxon>Micromonosporales</taxon>
        <taxon>Micromonosporaceae</taxon>
        <taxon>Catellatospora</taxon>
    </lineage>
</organism>
<dbReference type="InterPro" id="IPR023612">
    <property type="entry name" value="Peptidase_M4"/>
</dbReference>
<evidence type="ECO:0000256" key="8">
    <source>
        <dbReference type="PIRSR" id="PIRSR623612-1"/>
    </source>
</evidence>
<comment type="caution">
    <text evidence="11">The sequence shown here is derived from an EMBL/GenBank/DDBJ whole genome shotgun (WGS) entry which is preliminary data.</text>
</comment>
<keyword evidence="5" id="KW-0378">Hydrolase</keyword>
<evidence type="ECO:0000256" key="6">
    <source>
        <dbReference type="ARBA" id="ARBA00022833"/>
    </source>
</evidence>
<dbReference type="GO" id="GO:0006508">
    <property type="term" value="P:proteolysis"/>
    <property type="evidence" value="ECO:0007669"/>
    <property type="project" value="UniProtKB-KW"/>
</dbReference>
<dbReference type="InterPro" id="IPR027268">
    <property type="entry name" value="Peptidase_M4/M1_CTD_sf"/>
</dbReference>
<dbReference type="Gene3D" id="2.60.120.260">
    <property type="entry name" value="Galactose-binding domain-like"/>
    <property type="match status" value="1"/>
</dbReference>
<evidence type="ECO:0000256" key="5">
    <source>
        <dbReference type="ARBA" id="ARBA00022801"/>
    </source>
</evidence>
<evidence type="ECO:0000259" key="10">
    <source>
        <dbReference type="PROSITE" id="PS51829"/>
    </source>
</evidence>
<keyword evidence="6" id="KW-0862">Zinc</keyword>
<dbReference type="Pfam" id="PF01447">
    <property type="entry name" value="Peptidase_M4"/>
    <property type="match status" value="1"/>
</dbReference>
<keyword evidence="4 9" id="KW-0732">Signal</keyword>
<evidence type="ECO:0000313" key="11">
    <source>
        <dbReference type="EMBL" id="GIG11689.1"/>
    </source>
</evidence>
<dbReference type="CDD" id="cd09597">
    <property type="entry name" value="M4_TLP"/>
    <property type="match status" value="1"/>
</dbReference>
<dbReference type="InterPro" id="IPR008979">
    <property type="entry name" value="Galactose-bd-like_sf"/>
</dbReference>
<comment type="similarity">
    <text evidence="1">Belongs to the peptidase M4 family.</text>
</comment>
<feature type="active site" evidence="8">
    <location>
        <position position="325"/>
    </location>
</feature>
<feature type="active site" description="Proton donor" evidence="8">
    <location>
        <position position="411"/>
    </location>
</feature>
<evidence type="ECO:0000256" key="4">
    <source>
        <dbReference type="ARBA" id="ARBA00022729"/>
    </source>
</evidence>
<dbReference type="GO" id="GO:0004252">
    <property type="term" value="F:serine-type endopeptidase activity"/>
    <property type="evidence" value="ECO:0007669"/>
    <property type="project" value="InterPro"/>
</dbReference>
<proteinExistence type="inferred from homology"/>
<reference evidence="11" key="1">
    <citation type="submission" date="2021-01" db="EMBL/GenBank/DDBJ databases">
        <title>Whole genome shotgun sequence of Catellatospora methionotrophica NBRC 14553.</title>
        <authorList>
            <person name="Komaki H."/>
            <person name="Tamura T."/>
        </authorList>
    </citation>
    <scope>NUCLEOTIDE SEQUENCE</scope>
    <source>
        <strain evidence="11">NBRC 14553</strain>
    </source>
</reference>
<dbReference type="SUPFAM" id="SSF49785">
    <property type="entry name" value="Galactose-binding domain-like"/>
    <property type="match status" value="1"/>
</dbReference>
<dbReference type="InterPro" id="IPR050728">
    <property type="entry name" value="Zinc_Metalloprotease_M4"/>
</dbReference>
<keyword evidence="3" id="KW-0479">Metal-binding</keyword>
<dbReference type="Pfam" id="PF02868">
    <property type="entry name" value="Peptidase_M4_C"/>
    <property type="match status" value="1"/>
</dbReference>
<accession>A0A8J3PCJ1</accession>
<dbReference type="InterPro" id="IPR001570">
    <property type="entry name" value="Peptidase_M4_C_domain"/>
</dbReference>
<keyword evidence="2" id="KW-0645">Protease</keyword>
<dbReference type="GO" id="GO:0004222">
    <property type="term" value="F:metalloendopeptidase activity"/>
    <property type="evidence" value="ECO:0007669"/>
    <property type="project" value="InterPro"/>
</dbReference>